<feature type="region of interest" description="Disordered" evidence="1">
    <location>
        <begin position="439"/>
        <end position="479"/>
    </location>
</feature>
<comment type="caution">
    <text evidence="2">The sequence shown here is derived from an EMBL/GenBank/DDBJ whole genome shotgun (WGS) entry which is preliminary data.</text>
</comment>
<reference evidence="2" key="1">
    <citation type="submission" date="2023-03" db="EMBL/GenBank/DDBJ databases">
        <title>Massive genome expansion in bonnet fungi (Mycena s.s.) driven by repeated elements and novel gene families across ecological guilds.</title>
        <authorList>
            <consortium name="Lawrence Berkeley National Laboratory"/>
            <person name="Harder C.B."/>
            <person name="Miyauchi S."/>
            <person name="Viragh M."/>
            <person name="Kuo A."/>
            <person name="Thoen E."/>
            <person name="Andreopoulos B."/>
            <person name="Lu D."/>
            <person name="Skrede I."/>
            <person name="Drula E."/>
            <person name="Henrissat B."/>
            <person name="Morin E."/>
            <person name="Kohler A."/>
            <person name="Barry K."/>
            <person name="LaButti K."/>
            <person name="Morin E."/>
            <person name="Salamov A."/>
            <person name="Lipzen A."/>
            <person name="Mereny Z."/>
            <person name="Hegedus B."/>
            <person name="Baldrian P."/>
            <person name="Stursova M."/>
            <person name="Weitz H."/>
            <person name="Taylor A."/>
            <person name="Grigoriev I.V."/>
            <person name="Nagy L.G."/>
            <person name="Martin F."/>
            <person name="Kauserud H."/>
        </authorList>
    </citation>
    <scope>NUCLEOTIDE SEQUENCE</scope>
    <source>
        <strain evidence="2">CBHHK200</strain>
    </source>
</reference>
<feature type="compositionally biased region" description="Low complexity" evidence="1">
    <location>
        <begin position="439"/>
        <end position="451"/>
    </location>
</feature>
<evidence type="ECO:0000313" key="3">
    <source>
        <dbReference type="Proteomes" id="UP001218188"/>
    </source>
</evidence>
<proteinExistence type="predicted"/>
<accession>A0AAD6WLI9</accession>
<dbReference type="AlphaFoldDB" id="A0AAD6WLI9"/>
<feature type="compositionally biased region" description="Low complexity" evidence="1">
    <location>
        <begin position="60"/>
        <end position="69"/>
    </location>
</feature>
<name>A0AAD6WLI9_9AGAR</name>
<protein>
    <submittedName>
        <fullName evidence="2">Uncharacterized protein</fullName>
    </submittedName>
</protein>
<evidence type="ECO:0000313" key="2">
    <source>
        <dbReference type="EMBL" id="KAJ7018638.1"/>
    </source>
</evidence>
<dbReference type="EMBL" id="JARJCM010000330">
    <property type="protein sequence ID" value="KAJ7018638.1"/>
    <property type="molecule type" value="Genomic_DNA"/>
</dbReference>
<feature type="compositionally biased region" description="Polar residues" evidence="1">
    <location>
        <begin position="120"/>
        <end position="136"/>
    </location>
</feature>
<keyword evidence="3" id="KW-1185">Reference proteome</keyword>
<evidence type="ECO:0000256" key="1">
    <source>
        <dbReference type="SAM" id="MobiDB-lite"/>
    </source>
</evidence>
<dbReference type="Proteomes" id="UP001218188">
    <property type="component" value="Unassembled WGS sequence"/>
</dbReference>
<feature type="region of interest" description="Disordered" evidence="1">
    <location>
        <begin position="52"/>
        <end position="140"/>
    </location>
</feature>
<organism evidence="2 3">
    <name type="scientific">Mycena alexandri</name>
    <dbReference type="NCBI Taxonomy" id="1745969"/>
    <lineage>
        <taxon>Eukaryota</taxon>
        <taxon>Fungi</taxon>
        <taxon>Dikarya</taxon>
        <taxon>Basidiomycota</taxon>
        <taxon>Agaricomycotina</taxon>
        <taxon>Agaricomycetes</taxon>
        <taxon>Agaricomycetidae</taxon>
        <taxon>Agaricales</taxon>
        <taxon>Marasmiineae</taxon>
        <taxon>Mycenaceae</taxon>
        <taxon>Mycena</taxon>
    </lineage>
</organism>
<feature type="compositionally biased region" description="Pro residues" evidence="1">
    <location>
        <begin position="101"/>
        <end position="111"/>
    </location>
</feature>
<gene>
    <name evidence="2" type="ORF">C8F04DRAFT_1277422</name>
</gene>
<sequence>MADLNAITAQPTLHLVPSFSYTPTGPPAPLSLIPIPAAAQVAVSSILQPSAVATRSTPTAAKNASAADFSDSDDEPDAFGPELESYFNGVGDKGKGKGKVPPAPPTPPPPTKISADGSVISDSAVTSGSGSNSQHPFSRAAKFRLGEASVSKTKDSKALHTKCDGLLSAGMMLDDKVYQMGVELGELIDCASFNSYTCARIIKNSAAIPAMQTQIAEVVDAGIHAPPPTAQAVAAYIDVDAIAERVRSREDDAINSLVRSNNKLSDNFRHTMAALQEIDSRLAMLPALLARITELEAALKATTASVHTAHASITLLASGSSGATAPMLAPAPTDLKRAREADANDAARAVRSRTEPVDTAPSFSYTPSVYPTPVAIPAPTPAPIQYQAPPAPFFPAPLVPAPYPQAVPAPQAIYAPPQAVYVHAPAQAVHAPAQVVHAPAQAVHAPPQSHAVPAPPRGQGGGANAGRPPRPSPDPERDVLMGPIIWTMTDGPKPVPMVKGDIVALLKLFLPGAARSMFSTRPSLTNADFTIIQFDSKSVADWIVTNWANTQRGQYANITAVHAFPNTPNA</sequence>